<dbReference type="Pfam" id="PF23598">
    <property type="entry name" value="LRR_14"/>
    <property type="match status" value="1"/>
</dbReference>
<dbReference type="InterPro" id="IPR017441">
    <property type="entry name" value="Protein_kinase_ATP_BS"/>
</dbReference>
<dbReference type="GO" id="GO:0005886">
    <property type="term" value="C:plasma membrane"/>
    <property type="evidence" value="ECO:0000318"/>
    <property type="project" value="GO_Central"/>
</dbReference>
<dbReference type="Proteomes" id="UP000091857">
    <property type="component" value="Chromosome 17"/>
</dbReference>
<dbReference type="Pfam" id="PF00560">
    <property type="entry name" value="LRR_1"/>
    <property type="match status" value="2"/>
</dbReference>
<dbReference type="PROSITE" id="PS50011">
    <property type="entry name" value="PROTEIN_KINASE_DOM"/>
    <property type="match status" value="1"/>
</dbReference>
<organism evidence="25 26">
    <name type="scientific">Manihot esculenta</name>
    <name type="common">Cassava</name>
    <name type="synonym">Jatropha manihot</name>
    <dbReference type="NCBI Taxonomy" id="3983"/>
    <lineage>
        <taxon>Eukaryota</taxon>
        <taxon>Viridiplantae</taxon>
        <taxon>Streptophyta</taxon>
        <taxon>Embryophyta</taxon>
        <taxon>Tracheophyta</taxon>
        <taxon>Spermatophyta</taxon>
        <taxon>Magnoliopsida</taxon>
        <taxon>eudicotyledons</taxon>
        <taxon>Gunneridae</taxon>
        <taxon>Pentapetalae</taxon>
        <taxon>rosids</taxon>
        <taxon>fabids</taxon>
        <taxon>Malpighiales</taxon>
        <taxon>Euphorbiaceae</taxon>
        <taxon>Crotonoideae</taxon>
        <taxon>Manihoteae</taxon>
        <taxon>Manihot</taxon>
    </lineage>
</organism>
<comment type="caution">
    <text evidence="25">The sequence shown here is derived from an EMBL/GenBank/DDBJ whole genome shotgun (WGS) entry which is preliminary data.</text>
</comment>
<evidence type="ECO:0000256" key="2">
    <source>
        <dbReference type="ARBA" id="ARBA00004479"/>
    </source>
</evidence>
<dbReference type="Pfam" id="PF07714">
    <property type="entry name" value="PK_Tyr_Ser-Thr"/>
    <property type="match status" value="1"/>
</dbReference>
<keyword evidence="6" id="KW-0723">Serine/threonine-protein kinase</keyword>
<evidence type="ECO:0000256" key="15">
    <source>
        <dbReference type="ARBA" id="ARBA00022840"/>
    </source>
</evidence>
<evidence type="ECO:0000256" key="9">
    <source>
        <dbReference type="ARBA" id="ARBA00022679"/>
    </source>
</evidence>
<dbReference type="SUPFAM" id="SSF52058">
    <property type="entry name" value="L domain-like"/>
    <property type="match status" value="2"/>
</dbReference>
<keyword evidence="16 23" id="KW-1133">Transmembrane helix</keyword>
<dbReference type="Gene3D" id="1.10.510.10">
    <property type="entry name" value="Transferase(Phosphotransferase) domain 1"/>
    <property type="match status" value="1"/>
</dbReference>
<reference evidence="26" key="1">
    <citation type="journal article" date="2016" name="Nat. Biotechnol.">
        <title>Sequencing wild and cultivated cassava and related species reveals extensive interspecific hybridization and genetic diversity.</title>
        <authorList>
            <person name="Bredeson J.V."/>
            <person name="Lyons J.B."/>
            <person name="Prochnik S.E."/>
            <person name="Wu G.A."/>
            <person name="Ha C.M."/>
            <person name="Edsinger-Gonzales E."/>
            <person name="Grimwood J."/>
            <person name="Schmutz J."/>
            <person name="Rabbi I.Y."/>
            <person name="Egesi C."/>
            <person name="Nauluvula P."/>
            <person name="Lebot V."/>
            <person name="Ndunguru J."/>
            <person name="Mkamilo G."/>
            <person name="Bart R.S."/>
            <person name="Setter T.L."/>
            <person name="Gleadow R.M."/>
            <person name="Kulakow P."/>
            <person name="Ferguson M.E."/>
            <person name="Rounsley S."/>
            <person name="Rokhsar D.S."/>
        </authorList>
    </citation>
    <scope>NUCLEOTIDE SEQUENCE [LARGE SCALE GENOMIC DNA]</scope>
    <source>
        <strain evidence="26">cv. AM560-2</strain>
    </source>
</reference>
<dbReference type="GO" id="GO:0005524">
    <property type="term" value="F:ATP binding"/>
    <property type="evidence" value="ECO:0007669"/>
    <property type="project" value="UniProtKB-UniRule"/>
</dbReference>
<dbReference type="FunFam" id="3.80.10.10:FF:000041">
    <property type="entry name" value="LRR receptor-like serine/threonine-protein kinase ERECTA"/>
    <property type="match status" value="1"/>
</dbReference>
<dbReference type="FunFam" id="3.30.200.20:FF:000661">
    <property type="entry name" value="Serine-threonine protein kinase plant-type"/>
    <property type="match status" value="1"/>
</dbReference>
<keyword evidence="17 23" id="KW-0472">Membrane</keyword>
<dbReference type="Gramene" id="Manes.17G057700.1.v8.1">
    <property type="protein sequence ID" value="Manes.17G057700.1.v8.1.CDS"/>
    <property type="gene ID" value="Manes.17G057700.v8.1"/>
</dbReference>
<dbReference type="EMBL" id="CM004403">
    <property type="protein sequence ID" value="OAY24969.1"/>
    <property type="molecule type" value="Genomic_DNA"/>
</dbReference>
<evidence type="ECO:0000256" key="12">
    <source>
        <dbReference type="ARBA" id="ARBA00022737"/>
    </source>
</evidence>
<keyword evidence="7" id="KW-0597">Phosphoprotein</keyword>
<keyword evidence="9" id="KW-0808">Transferase</keyword>
<feature type="binding site" evidence="22">
    <location>
        <position position="825"/>
    </location>
    <ligand>
        <name>ATP</name>
        <dbReference type="ChEBI" id="CHEBI:30616"/>
    </ligand>
</feature>
<dbReference type="InterPro" id="IPR000719">
    <property type="entry name" value="Prot_kinase_dom"/>
</dbReference>
<keyword evidence="12" id="KW-0677">Repeat</keyword>
<evidence type="ECO:0000256" key="21">
    <source>
        <dbReference type="ARBA" id="ARBA00048679"/>
    </source>
</evidence>
<evidence type="ECO:0000256" key="6">
    <source>
        <dbReference type="ARBA" id="ARBA00022527"/>
    </source>
</evidence>
<dbReference type="CDD" id="cd14066">
    <property type="entry name" value="STKc_IRAK"/>
    <property type="match status" value="1"/>
</dbReference>
<keyword evidence="8" id="KW-0433">Leucine-rich repeat</keyword>
<dbReference type="InterPro" id="IPR055414">
    <property type="entry name" value="LRR_R13L4/SHOC2-like"/>
</dbReference>
<dbReference type="PANTHER" id="PTHR48056:SF73">
    <property type="entry name" value="LRR RECEPTOR-LIKE SERINE_THREONINE-PROTEIN KINASE EFR"/>
    <property type="match status" value="1"/>
</dbReference>
<evidence type="ECO:0000256" key="18">
    <source>
        <dbReference type="ARBA" id="ARBA00023170"/>
    </source>
</evidence>
<dbReference type="InterPro" id="IPR032675">
    <property type="entry name" value="LRR_dom_sf"/>
</dbReference>
<dbReference type="InterPro" id="IPR013210">
    <property type="entry name" value="LRR_N_plant-typ"/>
</dbReference>
<dbReference type="InterPro" id="IPR003591">
    <property type="entry name" value="Leu-rich_rpt_typical-subtyp"/>
</dbReference>
<dbReference type="SUPFAM" id="SSF56112">
    <property type="entry name" value="Protein kinase-like (PK-like)"/>
    <property type="match status" value="1"/>
</dbReference>
<comment type="subcellular location">
    <subcellularLocation>
        <location evidence="1">Cell membrane</location>
        <topology evidence="1">Single-pass membrane protein</topology>
    </subcellularLocation>
    <subcellularLocation>
        <location evidence="2">Membrane</location>
        <topology evidence="2">Single-pass type I membrane protein</topology>
    </subcellularLocation>
</comment>
<dbReference type="FunFam" id="3.80.10.10:FF:000101">
    <property type="entry name" value="LRR receptor-like serine/threonine-protein kinase ERECTA"/>
    <property type="match status" value="1"/>
</dbReference>
<dbReference type="Pfam" id="PF13855">
    <property type="entry name" value="LRR_8"/>
    <property type="match status" value="2"/>
</dbReference>
<proteinExistence type="inferred from homology"/>
<evidence type="ECO:0000256" key="7">
    <source>
        <dbReference type="ARBA" id="ARBA00022553"/>
    </source>
</evidence>
<dbReference type="FunFam" id="3.80.10.10:FF:000095">
    <property type="entry name" value="LRR receptor-like serine/threonine-protein kinase GSO1"/>
    <property type="match status" value="1"/>
</dbReference>
<evidence type="ECO:0000256" key="13">
    <source>
        <dbReference type="ARBA" id="ARBA00022741"/>
    </source>
</evidence>
<evidence type="ECO:0000256" key="5">
    <source>
        <dbReference type="ARBA" id="ARBA00022475"/>
    </source>
</evidence>
<keyword evidence="19" id="KW-0325">Glycoprotein</keyword>
<accession>A0A2C9U671</accession>
<name>A0A2C9U671_MANES</name>
<evidence type="ECO:0000256" key="8">
    <source>
        <dbReference type="ARBA" id="ARBA00022614"/>
    </source>
</evidence>
<keyword evidence="13 22" id="KW-0547">Nucleotide-binding</keyword>
<dbReference type="Pfam" id="PF08263">
    <property type="entry name" value="LRRNT_2"/>
    <property type="match status" value="1"/>
</dbReference>
<dbReference type="SMART" id="SM00369">
    <property type="entry name" value="LRR_TYP"/>
    <property type="match status" value="10"/>
</dbReference>
<keyword evidence="5" id="KW-1003">Cell membrane</keyword>
<comment type="catalytic activity">
    <reaction evidence="21">
        <text>L-seryl-[protein] + ATP = O-phospho-L-seryl-[protein] + ADP + H(+)</text>
        <dbReference type="Rhea" id="RHEA:17989"/>
        <dbReference type="Rhea" id="RHEA-COMP:9863"/>
        <dbReference type="Rhea" id="RHEA-COMP:11604"/>
        <dbReference type="ChEBI" id="CHEBI:15378"/>
        <dbReference type="ChEBI" id="CHEBI:29999"/>
        <dbReference type="ChEBI" id="CHEBI:30616"/>
        <dbReference type="ChEBI" id="CHEBI:83421"/>
        <dbReference type="ChEBI" id="CHEBI:456216"/>
        <dbReference type="EC" id="2.7.11.1"/>
    </reaction>
</comment>
<comment type="catalytic activity">
    <reaction evidence="20">
        <text>L-threonyl-[protein] + ATP = O-phospho-L-threonyl-[protein] + ADP + H(+)</text>
        <dbReference type="Rhea" id="RHEA:46608"/>
        <dbReference type="Rhea" id="RHEA-COMP:11060"/>
        <dbReference type="Rhea" id="RHEA-COMP:11605"/>
        <dbReference type="ChEBI" id="CHEBI:15378"/>
        <dbReference type="ChEBI" id="CHEBI:30013"/>
        <dbReference type="ChEBI" id="CHEBI:30616"/>
        <dbReference type="ChEBI" id="CHEBI:61977"/>
        <dbReference type="ChEBI" id="CHEBI:456216"/>
        <dbReference type="EC" id="2.7.11.1"/>
    </reaction>
</comment>
<evidence type="ECO:0000256" key="22">
    <source>
        <dbReference type="PROSITE-ProRule" id="PRU10141"/>
    </source>
</evidence>
<dbReference type="FunFam" id="1.10.510.10:FF:000358">
    <property type="entry name" value="Putative leucine-rich repeat receptor-like serine/threonine-protein kinase"/>
    <property type="match status" value="1"/>
</dbReference>
<evidence type="ECO:0000256" key="3">
    <source>
        <dbReference type="ARBA" id="ARBA00008684"/>
    </source>
</evidence>
<dbReference type="PANTHER" id="PTHR48056">
    <property type="entry name" value="LRR RECEPTOR-LIKE SERINE/THREONINE-PROTEIN KINASE-RELATED"/>
    <property type="match status" value="1"/>
</dbReference>
<evidence type="ECO:0000256" key="20">
    <source>
        <dbReference type="ARBA" id="ARBA00047899"/>
    </source>
</evidence>
<dbReference type="InterPro" id="IPR050647">
    <property type="entry name" value="Plant_LRR-RLKs"/>
</dbReference>
<evidence type="ECO:0000256" key="1">
    <source>
        <dbReference type="ARBA" id="ARBA00004162"/>
    </source>
</evidence>
<evidence type="ECO:0000256" key="11">
    <source>
        <dbReference type="ARBA" id="ARBA00022729"/>
    </source>
</evidence>
<keyword evidence="11" id="KW-0732">Signal</keyword>
<keyword evidence="14" id="KW-0418">Kinase</keyword>
<evidence type="ECO:0000259" key="24">
    <source>
        <dbReference type="PROSITE" id="PS50011"/>
    </source>
</evidence>
<keyword evidence="15 22" id="KW-0067">ATP-binding</keyword>
<gene>
    <name evidence="25" type="ORF">MANES_17G057700v8</name>
</gene>
<dbReference type="Gene3D" id="3.30.200.20">
    <property type="entry name" value="Phosphorylase Kinase, domain 1"/>
    <property type="match status" value="1"/>
</dbReference>
<dbReference type="AlphaFoldDB" id="A0A2C9U671"/>
<evidence type="ECO:0000256" key="10">
    <source>
        <dbReference type="ARBA" id="ARBA00022692"/>
    </source>
</evidence>
<dbReference type="SMART" id="SM00365">
    <property type="entry name" value="LRR_SD22"/>
    <property type="match status" value="6"/>
</dbReference>
<evidence type="ECO:0000256" key="14">
    <source>
        <dbReference type="ARBA" id="ARBA00022777"/>
    </source>
</evidence>
<keyword evidence="10 23" id="KW-0812">Transmembrane</keyword>
<evidence type="ECO:0000313" key="26">
    <source>
        <dbReference type="Proteomes" id="UP000091857"/>
    </source>
</evidence>
<dbReference type="InterPro" id="IPR008271">
    <property type="entry name" value="Ser/Thr_kinase_AS"/>
</dbReference>
<evidence type="ECO:0000256" key="23">
    <source>
        <dbReference type="SAM" id="Phobius"/>
    </source>
</evidence>
<dbReference type="SMART" id="SM00220">
    <property type="entry name" value="S_TKc"/>
    <property type="match status" value="1"/>
</dbReference>
<dbReference type="InterPro" id="IPR001611">
    <property type="entry name" value="Leu-rich_rpt"/>
</dbReference>
<dbReference type="GO" id="GO:0038023">
    <property type="term" value="F:signaling receptor activity"/>
    <property type="evidence" value="ECO:0000318"/>
    <property type="project" value="GO_Central"/>
</dbReference>
<evidence type="ECO:0000256" key="16">
    <source>
        <dbReference type="ARBA" id="ARBA00022989"/>
    </source>
</evidence>
<protein>
    <recommendedName>
        <fullName evidence="4">non-specific serine/threonine protein kinase</fullName>
        <ecNumber evidence="4">2.7.11.1</ecNumber>
    </recommendedName>
</protein>
<feature type="transmembrane region" description="Helical" evidence="23">
    <location>
        <begin position="739"/>
        <end position="758"/>
    </location>
</feature>
<evidence type="ECO:0000256" key="17">
    <source>
        <dbReference type="ARBA" id="ARBA00023136"/>
    </source>
</evidence>
<dbReference type="InterPro" id="IPR011009">
    <property type="entry name" value="Kinase-like_dom_sf"/>
</dbReference>
<evidence type="ECO:0000256" key="4">
    <source>
        <dbReference type="ARBA" id="ARBA00012513"/>
    </source>
</evidence>
<dbReference type="PROSITE" id="PS00108">
    <property type="entry name" value="PROTEIN_KINASE_ST"/>
    <property type="match status" value="1"/>
</dbReference>
<dbReference type="GO" id="GO:0009755">
    <property type="term" value="P:hormone-mediated signaling pathway"/>
    <property type="evidence" value="ECO:0000318"/>
    <property type="project" value="GO_Central"/>
</dbReference>
<dbReference type="GO" id="GO:0004674">
    <property type="term" value="F:protein serine/threonine kinase activity"/>
    <property type="evidence" value="ECO:0007669"/>
    <property type="project" value="UniProtKB-KW"/>
</dbReference>
<feature type="transmembrane region" description="Helical" evidence="23">
    <location>
        <begin position="27"/>
        <end position="45"/>
    </location>
</feature>
<evidence type="ECO:0000313" key="25">
    <source>
        <dbReference type="EMBL" id="OAY24969.1"/>
    </source>
</evidence>
<sequence length="1084" mass="118852">MTSDFNTKKKDTKPRENMAASSLPDKTFWYIIPVLFSHCFMAMAVTNLSTDESALLALKAHITDDPHNLLTHNWSSTTSVCNWIGISCGSRHRRVIALNLTNMGLRGSIPPQLGNLSFLGYLIASGNDFQGRLPGELSQLRRLKFINFKENNLGGNLPSWFANLTSLVSLSLTNNSFVGTIPEEIGNLANLRILDLQQNQLSGAIPKSIFNMSSLENLALTFNHLSGSLPLPNDIDLCHGLPKLEGLYLSSNQLIGQIPSMTECNSLDQVLSLSVNRFTGSIPTGTGNLTSLSQLWLGSNFLTGSMPHELSQLRNLEVLSTPKNSLSGFIPPAIFNLSKLKVLEVSNNQLSGNLPSSILLPNIEYFIVAVNNFTGRIPSSISNSSQLIVLYTYNNSFSGLIPNLGSLRMLQRLDITFNNLTADLGFFPSLTSCTYLDTLSLSFNPLNVVLPVSIGNMSALQYFIAGECNIKGSIPVQIGNLSTIVQVELSSNKLTGSIPSVSRRLKQLQGLSLSGNQLQGAIPSDICGLESLDYLFLNSNRLSGQIPTCLSNLTSMRKLYLQNNNLGSAIPLSFWSLTFLLEVRLHSNSLNGSLPLDIGNLKVLVYMDLSRNQLTGAVPSGIGGLKDLQYLSLAENSFQGSIPESIGGLVSLTSLNLSANNLSGVIPKSLEALSNLKSFNVSSNRLHGEIPRGGPFVNFSAQSFMFNDALCGLTRFQVPPCESIAHRKSKAGNVRLLKYILPAVAFVILVIGFTIIFIKHRKKRNSKPENQESGDMLPMATWRRISFLELQQATDGFSDYNLLGTGSFGSVFRGTLSDGTNIAAKVFNLQVEGVLKSFDSECEVMSKIRHRNLVKIITSCCSIDFKALILEFMPNGSLDKWLYSHNYFLDLLQRLNIMIDIASALEYLHSCSSPIIHCDLKPSNVLLDGDMVAHVGDFGIAKLLSGGDSICMTQTLTLATIGYMAPEYGQAGIVSTKGDVYSFGILMMETFTRKRPTDEMFSEEMNITQWVKRSMPDAIIEVVDSNLLRVGDEEINTIISILQLALHCSGDLPEERLKMKDVLSSLEKIRTHFLKEFHTVGNRN</sequence>
<dbReference type="Gene3D" id="3.80.10.10">
    <property type="entry name" value="Ribonuclease Inhibitor"/>
    <property type="match status" value="3"/>
</dbReference>
<comment type="similarity">
    <text evidence="3">Belongs to the protein kinase superfamily. Ser/Thr protein kinase family.</text>
</comment>
<dbReference type="InterPro" id="IPR001245">
    <property type="entry name" value="Ser-Thr/Tyr_kinase_cat_dom"/>
</dbReference>
<dbReference type="PROSITE" id="PS00107">
    <property type="entry name" value="PROTEIN_KINASE_ATP"/>
    <property type="match status" value="1"/>
</dbReference>
<evidence type="ECO:0000256" key="19">
    <source>
        <dbReference type="ARBA" id="ARBA00023180"/>
    </source>
</evidence>
<keyword evidence="26" id="KW-1185">Reference proteome</keyword>
<feature type="domain" description="Protein kinase" evidence="24">
    <location>
        <begin position="797"/>
        <end position="1074"/>
    </location>
</feature>
<dbReference type="EC" id="2.7.11.1" evidence="4"/>
<keyword evidence="18" id="KW-0675">Receptor</keyword>